<organism evidence="1">
    <name type="scientific">marine metagenome</name>
    <dbReference type="NCBI Taxonomy" id="408172"/>
    <lineage>
        <taxon>unclassified sequences</taxon>
        <taxon>metagenomes</taxon>
        <taxon>ecological metagenomes</taxon>
    </lineage>
</organism>
<dbReference type="EMBL" id="UINC01082067">
    <property type="protein sequence ID" value="SVC26494.1"/>
    <property type="molecule type" value="Genomic_DNA"/>
</dbReference>
<gene>
    <name evidence="1" type="ORF">METZ01_LOCUS279348</name>
</gene>
<protein>
    <submittedName>
        <fullName evidence="1">Uncharacterized protein</fullName>
    </submittedName>
</protein>
<accession>A0A382KNR8</accession>
<dbReference type="AlphaFoldDB" id="A0A382KNR8"/>
<reference evidence="1" key="1">
    <citation type="submission" date="2018-05" db="EMBL/GenBank/DDBJ databases">
        <authorList>
            <person name="Lanie J.A."/>
            <person name="Ng W.-L."/>
            <person name="Kazmierczak K.M."/>
            <person name="Andrzejewski T.M."/>
            <person name="Davidsen T.M."/>
            <person name="Wayne K.J."/>
            <person name="Tettelin H."/>
            <person name="Glass J.I."/>
            <person name="Rusch D."/>
            <person name="Podicherti R."/>
            <person name="Tsui H.-C.T."/>
            <person name="Winkler M.E."/>
        </authorList>
    </citation>
    <scope>NUCLEOTIDE SEQUENCE</scope>
</reference>
<evidence type="ECO:0000313" key="1">
    <source>
        <dbReference type="EMBL" id="SVC26494.1"/>
    </source>
</evidence>
<proteinExistence type="predicted"/>
<sequence>MGRFAKNPEVGRDGLGVTIPNVTTAQRPSGTNGQLIYNTTTSTYQSYIGSAWYNMSTAAGEKTLTIDRFQGDGTTTVFGSGAGNTLDGSTAASFSVTVTDVSDIIVFVGGVYQVPTTNYTISGNQITFGSAPPANDGATSGHVITVVHNLHKLGE</sequence>
<name>A0A382KNR8_9ZZZZ</name>